<evidence type="ECO:0000313" key="3">
    <source>
        <dbReference type="EMBL" id="HER43427.1"/>
    </source>
</evidence>
<dbReference type="AlphaFoldDB" id="A0A7V2F343"/>
<dbReference type="EMBL" id="DSEC01000220">
    <property type="protein sequence ID" value="HER43427.1"/>
    <property type="molecule type" value="Genomic_DNA"/>
</dbReference>
<name>A0A7V2F343_UNCEI</name>
<dbReference type="InterPro" id="IPR037257">
    <property type="entry name" value="T2SS_E_N_sf"/>
</dbReference>
<gene>
    <name evidence="3" type="ORF">ENO08_03100</name>
</gene>
<dbReference type="Pfam" id="PF14332">
    <property type="entry name" value="DUF4388"/>
    <property type="match status" value="1"/>
</dbReference>
<keyword evidence="1" id="KW-0472">Membrane</keyword>
<dbReference type="SUPFAM" id="SSF160246">
    <property type="entry name" value="EspE N-terminal domain-like"/>
    <property type="match status" value="1"/>
</dbReference>
<evidence type="ECO:0000256" key="1">
    <source>
        <dbReference type="SAM" id="Phobius"/>
    </source>
</evidence>
<dbReference type="PANTHER" id="PTHR36304">
    <property type="entry name" value="DOMAIN GTPASE-ACTIVATING PROTEIN, PUTATIVE-RELATED-RELATED"/>
    <property type="match status" value="1"/>
</dbReference>
<evidence type="ECO:0000259" key="2">
    <source>
        <dbReference type="Pfam" id="PF14332"/>
    </source>
</evidence>
<feature type="non-terminal residue" evidence="3">
    <location>
        <position position="374"/>
    </location>
</feature>
<comment type="caution">
    <text evidence="3">The sequence shown here is derived from an EMBL/GenBank/DDBJ whole genome shotgun (WGS) entry which is preliminary data.</text>
</comment>
<proteinExistence type="predicted"/>
<keyword evidence="1" id="KW-0812">Transmembrane</keyword>
<dbReference type="InterPro" id="IPR025497">
    <property type="entry name" value="PatA-like_N"/>
</dbReference>
<feature type="domain" description="PatA-like N-terminal" evidence="2">
    <location>
        <begin position="4"/>
        <end position="159"/>
    </location>
</feature>
<organism evidence="3">
    <name type="scientific">Eiseniibacteriota bacterium</name>
    <dbReference type="NCBI Taxonomy" id="2212470"/>
    <lineage>
        <taxon>Bacteria</taxon>
        <taxon>Candidatus Eiseniibacteriota</taxon>
    </lineage>
</organism>
<dbReference type="Proteomes" id="UP000886069">
    <property type="component" value="Unassembled WGS sequence"/>
</dbReference>
<accession>A0A7V2F343</accession>
<dbReference type="PANTHER" id="PTHR36304:SF4">
    <property type="entry name" value="DUF4388 DOMAIN-CONTAINING PROTEIN"/>
    <property type="match status" value="1"/>
</dbReference>
<sequence>MALEGNVKDFGLSEIFQLIALQKKSGMLSVTADETVVIFFREGMLVSTRDRRGDLRDPLKEYLTGYGFLTKEETARIEKIQKETGMDLTEILLSEKYFSEDELSTIFVDQIQETMQEVLNWPKSYYKFNIGNQVLQNVKSFASIKVEGLLMESMRRIDEFPEMLRIFPSEKMTVRRLPTPAVKPPALDRQEEIVYELIEDGDSIEHLVSTAKMARFCTYEALKNLLEKGLLEIGEMPVEETQEVEEPVKKTVKRRKMRVVPTLATMLFLIACFAVGEYLVPMLLPPGWSVARSGESADGAPAGGAFIAADLGELNKRLAVEALREGIETHMALKGSYPITLELLAVRNIIPSSLLDEAQRYGIVYRMFEESGSY</sequence>
<feature type="transmembrane region" description="Helical" evidence="1">
    <location>
        <begin position="259"/>
        <end position="280"/>
    </location>
</feature>
<reference evidence="3" key="1">
    <citation type="journal article" date="2020" name="mSystems">
        <title>Genome- and Community-Level Interaction Insights into Carbon Utilization and Element Cycling Functions of Hydrothermarchaeota in Hydrothermal Sediment.</title>
        <authorList>
            <person name="Zhou Z."/>
            <person name="Liu Y."/>
            <person name="Xu W."/>
            <person name="Pan J."/>
            <person name="Luo Z.H."/>
            <person name="Li M."/>
        </authorList>
    </citation>
    <scope>NUCLEOTIDE SEQUENCE [LARGE SCALE GENOMIC DNA]</scope>
    <source>
        <strain evidence="3">SpSt-1233</strain>
    </source>
</reference>
<protein>
    <submittedName>
        <fullName evidence="3">DUF4388 domain-containing protein</fullName>
    </submittedName>
</protein>
<keyword evidence="1" id="KW-1133">Transmembrane helix</keyword>